<reference evidence="2 3" key="1">
    <citation type="submission" date="2019-06" db="EMBL/GenBank/DDBJ databases">
        <title>Whole genome shotgun sequence of Streptomyces cacaoi subsp. cacaoi NBRC 12748.</title>
        <authorList>
            <person name="Hosoyama A."/>
            <person name="Uohara A."/>
            <person name="Ohji S."/>
            <person name="Ichikawa N."/>
        </authorList>
    </citation>
    <scope>NUCLEOTIDE SEQUENCE [LARGE SCALE GENOMIC DNA]</scope>
    <source>
        <strain evidence="2 3">NBRC 12748</strain>
    </source>
</reference>
<feature type="transmembrane region" description="Helical" evidence="1">
    <location>
        <begin position="61"/>
        <end position="81"/>
    </location>
</feature>
<dbReference type="AlphaFoldDB" id="A0A4Y3RAY9"/>
<evidence type="ECO:0000256" key="1">
    <source>
        <dbReference type="SAM" id="Phobius"/>
    </source>
</evidence>
<proteinExistence type="predicted"/>
<dbReference type="RefSeq" id="WP_030892400.1">
    <property type="nucleotide sequence ID" value="NZ_BJMM01000076.1"/>
</dbReference>
<organism evidence="2 3">
    <name type="scientific">Streptomyces cacaoi</name>
    <dbReference type="NCBI Taxonomy" id="1898"/>
    <lineage>
        <taxon>Bacteria</taxon>
        <taxon>Bacillati</taxon>
        <taxon>Actinomycetota</taxon>
        <taxon>Actinomycetes</taxon>
        <taxon>Kitasatosporales</taxon>
        <taxon>Streptomycetaceae</taxon>
        <taxon>Streptomyces</taxon>
    </lineage>
</organism>
<feature type="transmembrane region" description="Helical" evidence="1">
    <location>
        <begin position="88"/>
        <end position="108"/>
    </location>
</feature>
<evidence type="ECO:0000313" key="2">
    <source>
        <dbReference type="EMBL" id="GEB54018.1"/>
    </source>
</evidence>
<comment type="caution">
    <text evidence="2">The sequence shown here is derived from an EMBL/GenBank/DDBJ whole genome shotgun (WGS) entry which is preliminary data.</text>
</comment>
<accession>A0A4Y3RAY9</accession>
<protein>
    <submittedName>
        <fullName evidence="2">Uncharacterized protein</fullName>
    </submittedName>
</protein>
<dbReference type="Proteomes" id="UP000319210">
    <property type="component" value="Unassembled WGS sequence"/>
</dbReference>
<keyword evidence="3" id="KW-1185">Reference proteome</keyword>
<feature type="transmembrane region" description="Helical" evidence="1">
    <location>
        <begin position="36"/>
        <end position="55"/>
    </location>
</feature>
<keyword evidence="1" id="KW-0812">Transmembrane</keyword>
<evidence type="ECO:0000313" key="3">
    <source>
        <dbReference type="Proteomes" id="UP000319210"/>
    </source>
</evidence>
<keyword evidence="1" id="KW-1133">Transmembrane helix</keyword>
<gene>
    <name evidence="2" type="ORF">SCA03_65690</name>
</gene>
<sequence length="141" mass="14316">MHPASPPPAESQAGFGPPVPGYGPAPLPTSVRAARVVAFTIAVLAVAVSVLAGQLDGPRTAGAVLGANLLNLVIGCLAFRFASGRSGVRVTCIILAALQILFTLGAMARTAGSGLLPLAADITLIVLMTQSSAKAWFQRDR</sequence>
<dbReference type="EMBL" id="BJMM01000076">
    <property type="protein sequence ID" value="GEB54018.1"/>
    <property type="molecule type" value="Genomic_DNA"/>
</dbReference>
<name>A0A4Y3RAY9_STRCI</name>
<keyword evidence="1" id="KW-0472">Membrane</keyword>